<dbReference type="Pfam" id="PF00132">
    <property type="entry name" value="Hexapep"/>
    <property type="match status" value="1"/>
</dbReference>
<name>A0A1C6I4D7_9FIRM</name>
<reference evidence="5" key="1">
    <citation type="submission" date="2015-09" db="EMBL/GenBank/DDBJ databases">
        <authorList>
            <consortium name="Pathogen Informatics"/>
        </authorList>
    </citation>
    <scope>NUCLEOTIDE SEQUENCE</scope>
    <source>
        <strain evidence="5">2789STDY5834896</strain>
    </source>
</reference>
<dbReference type="SMART" id="SM01266">
    <property type="entry name" value="Mac"/>
    <property type="match status" value="1"/>
</dbReference>
<dbReference type="InterPro" id="IPR001451">
    <property type="entry name" value="Hexapep"/>
</dbReference>
<evidence type="ECO:0000256" key="3">
    <source>
        <dbReference type="ARBA" id="ARBA00023315"/>
    </source>
</evidence>
<keyword evidence="2 5" id="KW-0808">Transferase</keyword>
<dbReference type="SUPFAM" id="SSF51161">
    <property type="entry name" value="Trimeric LpxA-like enzymes"/>
    <property type="match status" value="1"/>
</dbReference>
<dbReference type="PANTHER" id="PTHR23416:SF23">
    <property type="entry name" value="ACETYLTRANSFERASE C18B11.09C-RELATED"/>
    <property type="match status" value="1"/>
</dbReference>
<keyword evidence="3 5" id="KW-0012">Acyltransferase</keyword>
<dbReference type="InterPro" id="IPR051159">
    <property type="entry name" value="Hexapeptide_acetyltransf"/>
</dbReference>
<evidence type="ECO:0000313" key="5">
    <source>
        <dbReference type="EMBL" id="SCJ65062.1"/>
    </source>
</evidence>
<dbReference type="EC" id="2.3.1.79" evidence="5"/>
<comment type="similarity">
    <text evidence="1">Belongs to the transferase hexapeptide repeat family.</text>
</comment>
<proteinExistence type="inferred from homology"/>
<organism evidence="5">
    <name type="scientific">uncultured Anaerotruncus sp</name>
    <dbReference type="NCBI Taxonomy" id="905011"/>
    <lineage>
        <taxon>Bacteria</taxon>
        <taxon>Bacillati</taxon>
        <taxon>Bacillota</taxon>
        <taxon>Clostridia</taxon>
        <taxon>Eubacteriales</taxon>
        <taxon>Oscillospiraceae</taxon>
        <taxon>Anaerotruncus</taxon>
        <taxon>environmental samples</taxon>
    </lineage>
</organism>
<dbReference type="Gene3D" id="2.160.10.10">
    <property type="entry name" value="Hexapeptide repeat proteins"/>
    <property type="match status" value="1"/>
</dbReference>
<dbReference type="CDD" id="cd03357">
    <property type="entry name" value="LbH_MAT_GAT"/>
    <property type="match status" value="1"/>
</dbReference>
<feature type="domain" description="Maltose/galactoside acetyltransferase" evidence="4">
    <location>
        <begin position="4"/>
        <end position="56"/>
    </location>
</feature>
<evidence type="ECO:0000259" key="4">
    <source>
        <dbReference type="SMART" id="SM01266"/>
    </source>
</evidence>
<accession>A0A1C6I4D7</accession>
<dbReference type="InterPro" id="IPR024688">
    <property type="entry name" value="Mac_dom"/>
</dbReference>
<dbReference type="GO" id="GO:0008925">
    <property type="term" value="F:maltose O-acetyltransferase activity"/>
    <property type="evidence" value="ECO:0007669"/>
    <property type="project" value="UniProtKB-EC"/>
</dbReference>
<evidence type="ECO:0000256" key="2">
    <source>
        <dbReference type="ARBA" id="ARBA00022679"/>
    </source>
</evidence>
<dbReference type="FunFam" id="2.160.10.10:FF:000025">
    <property type="entry name" value="Hexapeptide-repeat containing-acetyltransferase"/>
    <property type="match status" value="1"/>
</dbReference>
<dbReference type="EMBL" id="FMHG01000001">
    <property type="protein sequence ID" value="SCJ65062.1"/>
    <property type="molecule type" value="Genomic_DNA"/>
</dbReference>
<evidence type="ECO:0000256" key="1">
    <source>
        <dbReference type="ARBA" id="ARBA00007274"/>
    </source>
</evidence>
<gene>
    <name evidence="5" type="primary">maa</name>
    <name evidence="5" type="ORF">SAMEA3545359_01256</name>
</gene>
<dbReference type="InterPro" id="IPR011004">
    <property type="entry name" value="Trimer_LpxA-like_sf"/>
</dbReference>
<sequence>MTELEKMLAGELYNAADPELVALHQQARQLTAQINREEDIERRTQLCYQLLGEAGENLFIETPFACDYGRFIKVGNHFYANVGVTILDCAPVTIGDNVLLAPGVKLLTATHPVSAKLRTTGLEYALPITIGSDCWLGAGCMVGPGVTIGSGTVIGMGSVVTKDIPAGVVAAGNPARILRPVGPEDDLYYAKGRKVEL</sequence>
<dbReference type="Pfam" id="PF12464">
    <property type="entry name" value="Mac"/>
    <property type="match status" value="1"/>
</dbReference>
<dbReference type="PANTHER" id="PTHR23416">
    <property type="entry name" value="SIALIC ACID SYNTHASE-RELATED"/>
    <property type="match status" value="1"/>
</dbReference>
<protein>
    <submittedName>
        <fullName evidence="5">Maltose O-acetyltransferase</fullName>
        <ecNumber evidence="5">2.3.1.79</ecNumber>
    </submittedName>
</protein>
<dbReference type="AlphaFoldDB" id="A0A1C6I4D7"/>